<dbReference type="EMBL" id="MU155668">
    <property type="protein sequence ID" value="KAF9471534.1"/>
    <property type="molecule type" value="Genomic_DNA"/>
</dbReference>
<evidence type="ECO:0000313" key="1">
    <source>
        <dbReference type="EMBL" id="KAF9471534.1"/>
    </source>
</evidence>
<reference evidence="1" key="1">
    <citation type="submission" date="2020-11" db="EMBL/GenBank/DDBJ databases">
        <authorList>
            <consortium name="DOE Joint Genome Institute"/>
            <person name="Ahrendt S."/>
            <person name="Riley R."/>
            <person name="Andreopoulos W."/>
            <person name="Labutti K."/>
            <person name="Pangilinan J."/>
            <person name="Ruiz-Duenas F.J."/>
            <person name="Barrasa J.M."/>
            <person name="Sanchez-Garcia M."/>
            <person name="Camarero S."/>
            <person name="Miyauchi S."/>
            <person name="Serrano A."/>
            <person name="Linde D."/>
            <person name="Babiker R."/>
            <person name="Drula E."/>
            <person name="Ayuso-Fernandez I."/>
            <person name="Pacheco R."/>
            <person name="Padilla G."/>
            <person name="Ferreira P."/>
            <person name="Barriuso J."/>
            <person name="Kellner H."/>
            <person name="Castanera R."/>
            <person name="Alfaro M."/>
            <person name="Ramirez L."/>
            <person name="Pisabarro A.G."/>
            <person name="Kuo A."/>
            <person name="Tritt A."/>
            <person name="Lipzen A."/>
            <person name="He G."/>
            <person name="Yan M."/>
            <person name="Ng V."/>
            <person name="Cullen D."/>
            <person name="Martin F."/>
            <person name="Rosso M.-N."/>
            <person name="Henrissat B."/>
            <person name="Hibbett D."/>
            <person name="Martinez A.T."/>
            <person name="Grigoriev I.V."/>
        </authorList>
    </citation>
    <scope>NUCLEOTIDE SEQUENCE</scope>
    <source>
        <strain evidence="1">CIRM-BRFM 674</strain>
    </source>
</reference>
<proteinExistence type="predicted"/>
<name>A0A9P6CSX7_9AGAR</name>
<protein>
    <submittedName>
        <fullName evidence="1">Uncharacterized protein</fullName>
    </submittedName>
</protein>
<dbReference type="Proteomes" id="UP000807469">
    <property type="component" value="Unassembled WGS sequence"/>
</dbReference>
<comment type="caution">
    <text evidence="1">The sequence shown here is derived from an EMBL/GenBank/DDBJ whole genome shotgun (WGS) entry which is preliminary data.</text>
</comment>
<sequence>MIARTPMGSQLARACSLLIDYACMLEKEHCQGWTRKELTEREWSRCVRLCFRLRPLPHFPLELGSGLITADVLLHGTCRERPWTRIAPPSSDSSLHIQRLSAVGMLFTRVTTHGRGKEEHWGRSWAAGWGRFGRADKALLCDAGDRYRFTQPLSPSYWLNVCARYLSCSLQVQRRLCTVLYPSHSCITVYSICRTNVDVLKFKLSSVSSSITIHIARRLSPSL</sequence>
<gene>
    <name evidence="1" type="ORF">BDN70DRAFT_563489</name>
</gene>
<accession>A0A9P6CSX7</accession>
<keyword evidence="2" id="KW-1185">Reference proteome</keyword>
<dbReference type="AlphaFoldDB" id="A0A9P6CSX7"/>
<organism evidence="1 2">
    <name type="scientific">Pholiota conissans</name>
    <dbReference type="NCBI Taxonomy" id="109636"/>
    <lineage>
        <taxon>Eukaryota</taxon>
        <taxon>Fungi</taxon>
        <taxon>Dikarya</taxon>
        <taxon>Basidiomycota</taxon>
        <taxon>Agaricomycotina</taxon>
        <taxon>Agaricomycetes</taxon>
        <taxon>Agaricomycetidae</taxon>
        <taxon>Agaricales</taxon>
        <taxon>Agaricineae</taxon>
        <taxon>Strophariaceae</taxon>
        <taxon>Pholiota</taxon>
    </lineage>
</organism>
<evidence type="ECO:0000313" key="2">
    <source>
        <dbReference type="Proteomes" id="UP000807469"/>
    </source>
</evidence>